<evidence type="ECO:0000256" key="5">
    <source>
        <dbReference type="ARBA" id="ARBA00022692"/>
    </source>
</evidence>
<dbReference type="Pfam" id="PF03116">
    <property type="entry name" value="NQR2_RnfD_RnfE"/>
    <property type="match status" value="1"/>
</dbReference>
<feature type="transmembrane region" description="Helical" evidence="10">
    <location>
        <begin position="95"/>
        <end position="113"/>
    </location>
</feature>
<comment type="cofactor">
    <cofactor evidence="10">
        <name>FMN</name>
        <dbReference type="ChEBI" id="CHEBI:58210"/>
    </cofactor>
</comment>
<keyword evidence="6 10" id="KW-1278">Translocase</keyword>
<feature type="modified residue" description="FMN phosphoryl threonine" evidence="10">
    <location>
        <position position="184"/>
    </location>
</feature>
<keyword evidence="5 10" id="KW-0812">Transmembrane</keyword>
<feature type="transmembrane region" description="Helical" evidence="10">
    <location>
        <begin position="44"/>
        <end position="64"/>
    </location>
</feature>
<evidence type="ECO:0000256" key="4">
    <source>
        <dbReference type="ARBA" id="ARBA00022643"/>
    </source>
</evidence>
<feature type="transmembrane region" description="Helical" evidence="10">
    <location>
        <begin position="238"/>
        <end position="259"/>
    </location>
</feature>
<keyword evidence="8 10" id="KW-1133">Transmembrane helix</keyword>
<evidence type="ECO:0000256" key="1">
    <source>
        <dbReference type="ARBA" id="ARBA00022448"/>
    </source>
</evidence>
<evidence type="ECO:0000256" key="9">
    <source>
        <dbReference type="ARBA" id="ARBA00023136"/>
    </source>
</evidence>
<keyword evidence="4 10" id="KW-0288">FMN</keyword>
<evidence type="ECO:0000256" key="3">
    <source>
        <dbReference type="ARBA" id="ARBA00022630"/>
    </source>
</evidence>
<dbReference type="GO" id="GO:0055085">
    <property type="term" value="P:transmembrane transport"/>
    <property type="evidence" value="ECO:0007669"/>
    <property type="project" value="InterPro"/>
</dbReference>
<keyword evidence="9 10" id="KW-0472">Membrane</keyword>
<dbReference type="NCBIfam" id="NF002011">
    <property type="entry name" value="PRK00816.1"/>
    <property type="match status" value="1"/>
</dbReference>
<feature type="transmembrane region" description="Helical" evidence="10">
    <location>
        <begin position="296"/>
        <end position="313"/>
    </location>
</feature>
<protein>
    <recommendedName>
        <fullName evidence="10">Ion-translocating oxidoreductase complex subunit D</fullName>
        <ecNumber evidence="10">7.-.-.-</ecNumber>
    </recommendedName>
    <alternativeName>
        <fullName evidence="10">Rnf electron transport complex subunit D</fullName>
    </alternativeName>
</protein>
<organism evidence="11 12">
    <name type="scientific">Paraferrimonas haliotis</name>
    <dbReference type="NCBI Taxonomy" id="2013866"/>
    <lineage>
        <taxon>Bacteria</taxon>
        <taxon>Pseudomonadati</taxon>
        <taxon>Pseudomonadota</taxon>
        <taxon>Gammaproteobacteria</taxon>
        <taxon>Alteromonadales</taxon>
        <taxon>Ferrimonadaceae</taxon>
        <taxon>Paraferrimonas</taxon>
    </lineage>
</organism>
<dbReference type="NCBIfam" id="TIGR01946">
    <property type="entry name" value="rnfD"/>
    <property type="match status" value="1"/>
</dbReference>
<keyword evidence="2 10" id="KW-0597">Phosphoprotein</keyword>
<feature type="transmembrane region" description="Helical" evidence="10">
    <location>
        <begin position="207"/>
        <end position="231"/>
    </location>
</feature>
<feature type="transmembrane region" description="Helical" evidence="10">
    <location>
        <begin position="125"/>
        <end position="144"/>
    </location>
</feature>
<evidence type="ECO:0000256" key="6">
    <source>
        <dbReference type="ARBA" id="ARBA00022967"/>
    </source>
</evidence>
<dbReference type="Proteomes" id="UP001157439">
    <property type="component" value="Unassembled WGS sequence"/>
</dbReference>
<feature type="transmembrane region" description="Helical" evidence="10">
    <location>
        <begin position="319"/>
        <end position="338"/>
    </location>
</feature>
<feature type="transmembrane region" description="Helical" evidence="10">
    <location>
        <begin position="265"/>
        <end position="284"/>
    </location>
</feature>
<keyword evidence="7 10" id="KW-0249">Electron transport</keyword>
<dbReference type="EC" id="7.-.-.-" evidence="10"/>
<comment type="subunit">
    <text evidence="10">The complex is composed of six subunits: RnfA, RnfB, RnfC, RnfD, RnfE and RnfG.</text>
</comment>
<reference evidence="11 12" key="1">
    <citation type="journal article" date="2014" name="Int. J. Syst. Evol. Microbiol.">
        <title>Complete genome sequence of Corynebacterium casei LMG S-19264T (=DSM 44701T), isolated from a smear-ripened cheese.</title>
        <authorList>
            <consortium name="US DOE Joint Genome Institute (JGI-PGF)"/>
            <person name="Walter F."/>
            <person name="Albersmeier A."/>
            <person name="Kalinowski J."/>
            <person name="Ruckert C."/>
        </authorList>
    </citation>
    <scope>NUCLEOTIDE SEQUENCE [LARGE SCALE GENOMIC DNA]</scope>
    <source>
        <strain evidence="11 12">NBRC 112785</strain>
    </source>
</reference>
<comment type="similarity">
    <text evidence="10">Belongs to the NqrB/RnfD family.</text>
</comment>
<name>A0AA37TN10_9GAMM</name>
<accession>A0AA37TN10</accession>
<evidence type="ECO:0000256" key="2">
    <source>
        <dbReference type="ARBA" id="ARBA00022553"/>
    </source>
</evidence>
<evidence type="ECO:0000313" key="12">
    <source>
        <dbReference type="Proteomes" id="UP001157439"/>
    </source>
</evidence>
<dbReference type="PANTHER" id="PTHR30578">
    <property type="entry name" value="ELECTRON TRANSPORT COMPLEX PROTEIN RNFD"/>
    <property type="match status" value="1"/>
</dbReference>
<comment type="function">
    <text evidence="10">Part of a membrane-bound complex that couples electron transfer with translocation of ions across the membrane.</text>
</comment>
<dbReference type="GO" id="GO:0005886">
    <property type="term" value="C:plasma membrane"/>
    <property type="evidence" value="ECO:0007669"/>
    <property type="project" value="UniProtKB-SubCell"/>
</dbReference>
<proteinExistence type="inferred from homology"/>
<dbReference type="HAMAP" id="MF_00462">
    <property type="entry name" value="RsxD_RnfD"/>
    <property type="match status" value="1"/>
</dbReference>
<feature type="transmembrane region" description="Helical" evidence="10">
    <location>
        <begin position="20"/>
        <end position="38"/>
    </location>
</feature>
<keyword evidence="10" id="KW-0997">Cell inner membrane</keyword>
<evidence type="ECO:0000256" key="10">
    <source>
        <dbReference type="HAMAP-Rule" id="MF_00462"/>
    </source>
</evidence>
<feature type="transmembrane region" description="Helical" evidence="10">
    <location>
        <begin position="71"/>
        <end position="89"/>
    </location>
</feature>
<keyword evidence="10" id="KW-1003">Cell membrane</keyword>
<dbReference type="RefSeq" id="WP_095499238.1">
    <property type="nucleotide sequence ID" value="NZ_BSPO01000003.1"/>
</dbReference>
<keyword evidence="1 10" id="KW-0813">Transport</keyword>
<evidence type="ECO:0000313" key="11">
    <source>
        <dbReference type="EMBL" id="GLS84427.1"/>
    </source>
</evidence>
<dbReference type="InterPro" id="IPR011303">
    <property type="entry name" value="RnfD_bac"/>
</dbReference>
<gene>
    <name evidence="10 11" type="primary">rnfD</name>
    <name evidence="11" type="ORF">GCM10007894_24040</name>
</gene>
<dbReference type="EMBL" id="BSPO01000003">
    <property type="protein sequence ID" value="GLS84427.1"/>
    <property type="molecule type" value="Genomic_DNA"/>
</dbReference>
<evidence type="ECO:0000256" key="7">
    <source>
        <dbReference type="ARBA" id="ARBA00022982"/>
    </source>
</evidence>
<dbReference type="PANTHER" id="PTHR30578:SF0">
    <property type="entry name" value="ION-TRANSLOCATING OXIDOREDUCTASE COMPLEX SUBUNIT D"/>
    <property type="match status" value="1"/>
</dbReference>
<sequence length="350" mass="37503">MAFKLKASPHISQGGLTASMMKKVMLCALLGIAAQTWFFGVGTLIQVALCMLICVAAEAVFVAIRKRSWRYAISDYSAALTGLLLGLALPPYAPWWIALIGSLFAIVMVKQLYGGLGHNLLNPAMAGYVLLLIAFPVQMTTWAAPVELLQAPLSVSQALQSIFLENKPLVDTARIAVDGTTMATPLDTLKTGLTLGNTSSESMQSPIFGSVAGVGWEWVNLGYLIGGLIMLRLKVIRWHIPFGVLVGLWVSASIGYILLPDVSGTPWFHAFSGATMLAAFFIATDPVSAATSPKGRFIYGVLIGAIVYLIRTFGGYPDAVAFAVLLANLTVPLIDYYVRPVTYGHAKDKS</sequence>
<evidence type="ECO:0000256" key="8">
    <source>
        <dbReference type="ARBA" id="ARBA00022989"/>
    </source>
</evidence>
<dbReference type="InterPro" id="IPR004338">
    <property type="entry name" value="NqrB/RnfD"/>
</dbReference>
<keyword evidence="12" id="KW-1185">Reference proteome</keyword>
<comment type="subcellular location">
    <subcellularLocation>
        <location evidence="10">Cell inner membrane</location>
        <topology evidence="10">Multi-pass membrane protein</topology>
    </subcellularLocation>
</comment>
<comment type="caution">
    <text evidence="11">The sequence shown here is derived from an EMBL/GenBank/DDBJ whole genome shotgun (WGS) entry which is preliminary data.</text>
</comment>
<keyword evidence="3 10" id="KW-0285">Flavoprotein</keyword>
<dbReference type="AlphaFoldDB" id="A0AA37TN10"/>
<dbReference type="GO" id="GO:0022900">
    <property type="term" value="P:electron transport chain"/>
    <property type="evidence" value="ECO:0007669"/>
    <property type="project" value="UniProtKB-UniRule"/>
</dbReference>